<dbReference type="Proteomes" id="UP001633002">
    <property type="component" value="Unassembled WGS sequence"/>
</dbReference>
<evidence type="ECO:0000256" key="2">
    <source>
        <dbReference type="ARBA" id="ARBA00008274"/>
    </source>
</evidence>
<comment type="similarity">
    <text evidence="2">Belongs to the SecE/SEC61-gamma family.</text>
</comment>
<evidence type="ECO:0000256" key="4">
    <source>
        <dbReference type="ARBA" id="ARBA00022692"/>
    </source>
</evidence>
<dbReference type="PANTHER" id="PTHR37247">
    <property type="entry name" value="TRANSMEMBRANE PROTEIN"/>
    <property type="match status" value="1"/>
</dbReference>
<comment type="caution">
    <text evidence="10">The sequence shown here is derived from an EMBL/GenBank/DDBJ whole genome shotgun (WGS) entry which is preliminary data.</text>
</comment>
<gene>
    <name evidence="10" type="ORF">R1sor_022946</name>
</gene>
<evidence type="ECO:0000313" key="11">
    <source>
        <dbReference type="Proteomes" id="UP001633002"/>
    </source>
</evidence>
<name>A0ABD3GPN1_9MARC</name>
<keyword evidence="11" id="KW-1185">Reference proteome</keyword>
<evidence type="ECO:0000256" key="9">
    <source>
        <dbReference type="SAM" id="Phobius"/>
    </source>
</evidence>
<evidence type="ECO:0000256" key="1">
    <source>
        <dbReference type="ARBA" id="ARBA00004370"/>
    </source>
</evidence>
<proteinExistence type="inferred from homology"/>
<evidence type="ECO:0000256" key="6">
    <source>
        <dbReference type="ARBA" id="ARBA00022989"/>
    </source>
</evidence>
<evidence type="ECO:0000256" key="3">
    <source>
        <dbReference type="ARBA" id="ARBA00022448"/>
    </source>
</evidence>
<evidence type="ECO:0000256" key="5">
    <source>
        <dbReference type="ARBA" id="ARBA00022927"/>
    </source>
</evidence>
<dbReference type="GO" id="GO:0015031">
    <property type="term" value="P:protein transport"/>
    <property type="evidence" value="ECO:0007669"/>
    <property type="project" value="UniProtKB-KW"/>
</dbReference>
<organism evidence="10 11">
    <name type="scientific">Riccia sorocarpa</name>
    <dbReference type="NCBI Taxonomy" id="122646"/>
    <lineage>
        <taxon>Eukaryota</taxon>
        <taxon>Viridiplantae</taxon>
        <taxon>Streptophyta</taxon>
        <taxon>Embryophyta</taxon>
        <taxon>Marchantiophyta</taxon>
        <taxon>Marchantiopsida</taxon>
        <taxon>Marchantiidae</taxon>
        <taxon>Marchantiales</taxon>
        <taxon>Ricciaceae</taxon>
        <taxon>Riccia</taxon>
    </lineage>
</organism>
<comment type="subcellular location">
    <subcellularLocation>
        <location evidence="1">Membrane</location>
    </subcellularLocation>
</comment>
<keyword evidence="5" id="KW-0653">Protein transport</keyword>
<dbReference type="GO" id="GO:0016020">
    <property type="term" value="C:membrane"/>
    <property type="evidence" value="ECO:0007669"/>
    <property type="project" value="UniProtKB-SubCell"/>
</dbReference>
<keyword evidence="7" id="KW-0811">Translocation</keyword>
<dbReference type="Gene3D" id="1.20.5.1030">
    <property type="entry name" value="Preprotein translocase secy subunit"/>
    <property type="match status" value="1"/>
</dbReference>
<keyword evidence="3" id="KW-0813">Transport</keyword>
<dbReference type="AlphaFoldDB" id="A0ABD3GPN1"/>
<keyword evidence="6 9" id="KW-1133">Transmembrane helix</keyword>
<keyword evidence="4 9" id="KW-0812">Transmembrane</keyword>
<feature type="transmembrane region" description="Helical" evidence="9">
    <location>
        <begin position="183"/>
        <end position="209"/>
    </location>
</feature>
<dbReference type="InterPro" id="IPR038379">
    <property type="entry name" value="SecE_sf"/>
</dbReference>
<dbReference type="EMBL" id="JBJQOH010000007">
    <property type="protein sequence ID" value="KAL3679990.1"/>
    <property type="molecule type" value="Genomic_DNA"/>
</dbReference>
<dbReference type="PANTHER" id="PTHR37247:SF1">
    <property type="entry name" value="TRANSMEMBRANE PROTEIN"/>
    <property type="match status" value="1"/>
</dbReference>
<evidence type="ECO:0000256" key="8">
    <source>
        <dbReference type="ARBA" id="ARBA00023136"/>
    </source>
</evidence>
<accession>A0ABD3GPN1</accession>
<evidence type="ECO:0008006" key="12">
    <source>
        <dbReference type="Google" id="ProtNLM"/>
    </source>
</evidence>
<dbReference type="InterPro" id="IPR001901">
    <property type="entry name" value="Translocase_SecE/Sec61-g"/>
</dbReference>
<protein>
    <recommendedName>
        <fullName evidence="12">Preprotein translocase subunit SecE</fullName>
    </recommendedName>
</protein>
<evidence type="ECO:0000256" key="7">
    <source>
        <dbReference type="ARBA" id="ARBA00023010"/>
    </source>
</evidence>
<sequence length="216" mass="24545">MRAGLLPGSWRRSTCEKRHWSSNGEGNLGNFELGVCKHRVQNYHISTPAMALTTPAMALTRHRSHLVISSLPSRSTSAVALLNDYSCFHKAKLERSSLQKEFFRAFHYGRALVPVRQDVKRLTWRASSYSRTSPSQPETVPVWLWLVNWLLSAGKSSFQFLCEQPMQLRHIEWPTVSTVVRMTVLTFIVVTCLIVLLATVDSTMSYVLASLLRRVP</sequence>
<dbReference type="Pfam" id="PF00584">
    <property type="entry name" value="SecE"/>
    <property type="match status" value="1"/>
</dbReference>
<evidence type="ECO:0000313" key="10">
    <source>
        <dbReference type="EMBL" id="KAL3679990.1"/>
    </source>
</evidence>
<reference evidence="10 11" key="1">
    <citation type="submission" date="2024-09" db="EMBL/GenBank/DDBJ databases">
        <title>Chromosome-scale assembly of Riccia sorocarpa.</title>
        <authorList>
            <person name="Paukszto L."/>
        </authorList>
    </citation>
    <scope>NUCLEOTIDE SEQUENCE [LARGE SCALE GENOMIC DNA]</scope>
    <source>
        <strain evidence="10">LP-2024</strain>
        <tissue evidence="10">Aerial parts of the thallus</tissue>
    </source>
</reference>
<keyword evidence="8 9" id="KW-0472">Membrane</keyword>